<reference evidence="8" key="1">
    <citation type="journal article" date="2019" name="Int. J. Syst. Evol. Microbiol.">
        <title>The Global Catalogue of Microorganisms (GCM) 10K type strain sequencing project: providing services to taxonomists for standard genome sequencing and annotation.</title>
        <authorList>
            <consortium name="The Broad Institute Genomics Platform"/>
            <consortium name="The Broad Institute Genome Sequencing Center for Infectious Disease"/>
            <person name="Wu L."/>
            <person name="Ma J."/>
        </authorList>
    </citation>
    <scope>NUCLEOTIDE SEQUENCE [LARGE SCALE GENOMIC DNA]</scope>
    <source>
        <strain evidence="8">JCM 18459</strain>
    </source>
</reference>
<proteinExistence type="predicted"/>
<keyword evidence="2 5" id="KW-0812">Transmembrane</keyword>
<accession>A0ABP9PHF2</accession>
<dbReference type="SUPFAM" id="SSF144091">
    <property type="entry name" value="Rhomboid-like"/>
    <property type="match status" value="1"/>
</dbReference>
<name>A0ABP9PHF2_9ACTN</name>
<feature type="transmembrane region" description="Helical" evidence="5">
    <location>
        <begin position="21"/>
        <end position="39"/>
    </location>
</feature>
<evidence type="ECO:0000313" key="8">
    <source>
        <dbReference type="Proteomes" id="UP001500221"/>
    </source>
</evidence>
<evidence type="ECO:0000256" key="2">
    <source>
        <dbReference type="ARBA" id="ARBA00022692"/>
    </source>
</evidence>
<dbReference type="InterPro" id="IPR035952">
    <property type="entry name" value="Rhomboid-like_sf"/>
</dbReference>
<dbReference type="EMBL" id="BAABKG010000002">
    <property type="protein sequence ID" value="GAA5146658.1"/>
    <property type="molecule type" value="Genomic_DNA"/>
</dbReference>
<protein>
    <submittedName>
        <fullName evidence="7">Rhomboid family intramembrane serine protease</fullName>
    </submittedName>
</protein>
<dbReference type="GO" id="GO:0008233">
    <property type="term" value="F:peptidase activity"/>
    <property type="evidence" value="ECO:0007669"/>
    <property type="project" value="UniProtKB-KW"/>
</dbReference>
<keyword evidence="7" id="KW-0378">Hydrolase</keyword>
<dbReference type="GO" id="GO:0006508">
    <property type="term" value="P:proteolysis"/>
    <property type="evidence" value="ECO:0007669"/>
    <property type="project" value="UniProtKB-KW"/>
</dbReference>
<evidence type="ECO:0000259" key="6">
    <source>
        <dbReference type="Pfam" id="PF01694"/>
    </source>
</evidence>
<feature type="transmembrane region" description="Helical" evidence="5">
    <location>
        <begin position="150"/>
        <end position="168"/>
    </location>
</feature>
<dbReference type="InterPro" id="IPR022764">
    <property type="entry name" value="Peptidase_S54_rhomboid_dom"/>
</dbReference>
<dbReference type="Proteomes" id="UP001500221">
    <property type="component" value="Unassembled WGS sequence"/>
</dbReference>
<evidence type="ECO:0000256" key="4">
    <source>
        <dbReference type="ARBA" id="ARBA00023136"/>
    </source>
</evidence>
<keyword evidence="8" id="KW-1185">Reference proteome</keyword>
<dbReference type="Pfam" id="PF01694">
    <property type="entry name" value="Rhomboid"/>
    <property type="match status" value="1"/>
</dbReference>
<feature type="domain" description="Peptidase S54 rhomboid" evidence="6">
    <location>
        <begin position="61"/>
        <end position="195"/>
    </location>
</feature>
<dbReference type="Gene3D" id="1.20.1540.10">
    <property type="entry name" value="Rhomboid-like"/>
    <property type="match status" value="1"/>
</dbReference>
<evidence type="ECO:0000256" key="3">
    <source>
        <dbReference type="ARBA" id="ARBA00022989"/>
    </source>
</evidence>
<comment type="subcellular location">
    <subcellularLocation>
        <location evidence="1">Membrane</location>
        <topology evidence="1">Multi-pass membrane protein</topology>
    </subcellularLocation>
</comment>
<organism evidence="7 8">
    <name type="scientific">Nocardioides marinquilinus</name>
    <dbReference type="NCBI Taxonomy" id="1210400"/>
    <lineage>
        <taxon>Bacteria</taxon>
        <taxon>Bacillati</taxon>
        <taxon>Actinomycetota</taxon>
        <taxon>Actinomycetes</taxon>
        <taxon>Propionibacteriales</taxon>
        <taxon>Nocardioidaceae</taxon>
        <taxon>Nocardioides</taxon>
    </lineage>
</organism>
<evidence type="ECO:0000313" key="7">
    <source>
        <dbReference type="EMBL" id="GAA5146658.1"/>
    </source>
</evidence>
<keyword evidence="3 5" id="KW-1133">Transmembrane helix</keyword>
<comment type="caution">
    <text evidence="7">The sequence shown here is derived from an EMBL/GenBank/DDBJ whole genome shotgun (WGS) entry which is preliminary data.</text>
</comment>
<keyword evidence="7" id="KW-0645">Protease</keyword>
<feature type="transmembrane region" description="Helical" evidence="5">
    <location>
        <begin position="83"/>
        <end position="116"/>
    </location>
</feature>
<sequence length="206" mass="22146">MVGMSQHLPTRTEERRPTWQVAATGAVGFVVLLWALEVIDALADHRLDQYGVRPRSDEGLLGILLAPLLHSGWLHLEANTVPALVLLFLVLLSGVARGVQATAIIWLVGGLGVWLVAPGNEVHLGASVLIFGWLVYLMLRGFWNGSGREIVLGVVLFLVYGGLLLGVLPGEQGISWQGHLFGAVGGALAAFLLGERSRRPDERPVV</sequence>
<gene>
    <name evidence="7" type="ORF">GCM10023340_17860</name>
</gene>
<feature type="transmembrane region" description="Helical" evidence="5">
    <location>
        <begin position="122"/>
        <end position="143"/>
    </location>
</feature>
<evidence type="ECO:0000256" key="5">
    <source>
        <dbReference type="SAM" id="Phobius"/>
    </source>
</evidence>
<evidence type="ECO:0000256" key="1">
    <source>
        <dbReference type="ARBA" id="ARBA00004141"/>
    </source>
</evidence>
<feature type="transmembrane region" description="Helical" evidence="5">
    <location>
        <begin position="174"/>
        <end position="193"/>
    </location>
</feature>
<keyword evidence="4 5" id="KW-0472">Membrane</keyword>